<feature type="non-terminal residue" evidence="2">
    <location>
        <position position="278"/>
    </location>
</feature>
<comment type="caution">
    <text evidence="2">The sequence shown here is derived from an EMBL/GenBank/DDBJ whole genome shotgun (WGS) entry which is preliminary data.</text>
</comment>
<sequence length="278" mass="31222">VTAGTSRTYEELNSRFLNLFGSPNQCGQAQICHGNSAVVATTLFGWWPYWMHIEKLQNTRCVMLIGRNPPHSHQTIWEGIEHGMKKGAKLIVIDPRRSESAEAADLWLQLRPGTDCALLLGMINVIIEEDLYDKEFVTKWCHGFDALVQRAKEYPLDKVAEITWVPPDQTQAAARMFATETPSCAMEGMGVAHQPNSYGAIAARHIISAIVGNVDVQGGEELLGPAPFITEHEIEMPEALPLEQREKILGKQFKLYSWPGYEMVQSNVERVWGKRCDM</sequence>
<dbReference type="PANTHER" id="PTHR43742">
    <property type="entry name" value="TRIMETHYLAMINE-N-OXIDE REDUCTASE"/>
    <property type="match status" value="1"/>
</dbReference>
<proteinExistence type="predicted"/>
<dbReference type="InterPro" id="IPR050612">
    <property type="entry name" value="Prok_Mopterin_Oxidored"/>
</dbReference>
<dbReference type="Gene3D" id="3.40.50.740">
    <property type="match status" value="1"/>
</dbReference>
<name>X0V989_9ZZZZ</name>
<organism evidence="2">
    <name type="scientific">marine sediment metagenome</name>
    <dbReference type="NCBI Taxonomy" id="412755"/>
    <lineage>
        <taxon>unclassified sequences</taxon>
        <taxon>metagenomes</taxon>
        <taxon>ecological metagenomes</taxon>
    </lineage>
</organism>
<dbReference type="EMBL" id="BARS01017378">
    <property type="protein sequence ID" value="GAF97200.1"/>
    <property type="molecule type" value="Genomic_DNA"/>
</dbReference>
<dbReference type="SUPFAM" id="SSF53706">
    <property type="entry name" value="Formate dehydrogenase/DMSO reductase, domains 1-3"/>
    <property type="match status" value="1"/>
</dbReference>
<dbReference type="GO" id="GO:0016491">
    <property type="term" value="F:oxidoreductase activity"/>
    <property type="evidence" value="ECO:0007669"/>
    <property type="project" value="InterPro"/>
</dbReference>
<dbReference type="Gene3D" id="3.40.228.10">
    <property type="entry name" value="Dimethylsulfoxide Reductase, domain 2"/>
    <property type="match status" value="1"/>
</dbReference>
<protein>
    <recommendedName>
        <fullName evidence="1">Molybdopterin oxidoreductase domain-containing protein</fullName>
    </recommendedName>
</protein>
<reference evidence="2" key="1">
    <citation type="journal article" date="2014" name="Front. Microbiol.">
        <title>High frequency of phylogenetically diverse reductive dehalogenase-homologous genes in deep subseafloor sedimentary metagenomes.</title>
        <authorList>
            <person name="Kawai M."/>
            <person name="Futagami T."/>
            <person name="Toyoda A."/>
            <person name="Takaki Y."/>
            <person name="Nishi S."/>
            <person name="Hori S."/>
            <person name="Arai W."/>
            <person name="Tsubouchi T."/>
            <person name="Morono Y."/>
            <person name="Uchiyama I."/>
            <person name="Ito T."/>
            <person name="Fujiyama A."/>
            <person name="Inagaki F."/>
            <person name="Takami H."/>
        </authorList>
    </citation>
    <scope>NUCLEOTIDE SEQUENCE</scope>
    <source>
        <strain evidence="2">Expedition CK06-06</strain>
    </source>
</reference>
<dbReference type="Pfam" id="PF00384">
    <property type="entry name" value="Molybdopterin"/>
    <property type="match status" value="1"/>
</dbReference>
<accession>X0V989</accession>
<dbReference type="AlphaFoldDB" id="X0V989"/>
<dbReference type="InterPro" id="IPR006656">
    <property type="entry name" value="Mopterin_OxRdtase"/>
</dbReference>
<evidence type="ECO:0000313" key="2">
    <source>
        <dbReference type="EMBL" id="GAF97200.1"/>
    </source>
</evidence>
<evidence type="ECO:0000259" key="1">
    <source>
        <dbReference type="Pfam" id="PF00384"/>
    </source>
</evidence>
<gene>
    <name evidence="2" type="ORF">S01H1_28434</name>
</gene>
<feature type="non-terminal residue" evidence="2">
    <location>
        <position position="1"/>
    </location>
</feature>
<feature type="domain" description="Molybdopterin oxidoreductase" evidence="1">
    <location>
        <begin position="14"/>
        <end position="218"/>
    </location>
</feature>
<dbReference type="PANTHER" id="PTHR43742:SF2">
    <property type="entry name" value="ASSIMILATORY NITRATE REDUCTASE CATALYTIC SUBUNIT"/>
    <property type="match status" value="1"/>
</dbReference>